<dbReference type="InterPro" id="IPR051209">
    <property type="entry name" value="FAD-bind_Monooxygenase_sf"/>
</dbReference>
<protein>
    <submittedName>
        <fullName evidence="1">NAD(P)/FAD-dependent oxidoreductase</fullName>
    </submittedName>
</protein>
<dbReference type="SUPFAM" id="SSF51905">
    <property type="entry name" value="FAD/NAD(P)-binding domain"/>
    <property type="match status" value="1"/>
</dbReference>
<accession>A0A939PJ39</accession>
<dbReference type="AlphaFoldDB" id="A0A939PJ39"/>
<dbReference type="PANTHER" id="PTHR42877:SF4">
    <property type="entry name" value="FAD_NAD(P)-BINDING DOMAIN-CONTAINING PROTEIN-RELATED"/>
    <property type="match status" value="1"/>
</dbReference>
<gene>
    <name evidence="1" type="ORF">J4573_38835</name>
</gene>
<name>A0A939PJ39_9ACTN</name>
<sequence>MTGAGRGKGAVNGFDHEVVVVGAGFSGLCVAIQLRQKGVRDLVILDAAPSVGGVWRHNTYPGVAVDVPSATYCYSFEQNPSWSRSFAPGAEVRAYAEHCADKYKLRSHLRLDTKVERAVFDEDADIWHVHTDQGEITARFLIAAVGPLDQPKNPDIPGIDSFTGKVIHTARWDHGHDLRGERVAVIGTGASGLQVIPELAEAAAHLDVYQRTPIWVFPKVDFAIPRGVRTAFRMLPPLQSLVRFITTVASEVIMVLGIVHYSKAPFLVRATEAICRAHLRRQVPDRRLRRALTPRYGFGCKRPSFSNRYFPTFMRDDVELVTDPIERFTPTSVVTRDGREREIDTLVLATGFKILQLGAMPAFPVVGLGGVELGAHWDEHRYQSYEGVASPLAPNFWLMNGPYTVTGASWFSIIEAGSTHIVRCVTEARRRRALRMVVRRRPHDDFTAEMRTRMKGTILGQPSCARSNSYYFDRHGDAPYVRPQSGLYVWRRSRTFDVNDYEFTR</sequence>
<dbReference type="PRINTS" id="PR00469">
    <property type="entry name" value="PNDRDTASEII"/>
</dbReference>
<dbReference type="InterPro" id="IPR036188">
    <property type="entry name" value="FAD/NAD-bd_sf"/>
</dbReference>
<dbReference type="EMBL" id="JAGEOJ010000019">
    <property type="protein sequence ID" value="MBO2453103.1"/>
    <property type="molecule type" value="Genomic_DNA"/>
</dbReference>
<dbReference type="Pfam" id="PF13738">
    <property type="entry name" value="Pyr_redox_3"/>
    <property type="match status" value="1"/>
</dbReference>
<keyword evidence="2" id="KW-1185">Reference proteome</keyword>
<organism evidence="1 2">
    <name type="scientific">Actinomadura barringtoniae</name>
    <dbReference type="NCBI Taxonomy" id="1427535"/>
    <lineage>
        <taxon>Bacteria</taxon>
        <taxon>Bacillati</taxon>
        <taxon>Actinomycetota</taxon>
        <taxon>Actinomycetes</taxon>
        <taxon>Streptosporangiales</taxon>
        <taxon>Thermomonosporaceae</taxon>
        <taxon>Actinomadura</taxon>
    </lineage>
</organism>
<dbReference type="Gene3D" id="3.50.50.60">
    <property type="entry name" value="FAD/NAD(P)-binding domain"/>
    <property type="match status" value="2"/>
</dbReference>
<dbReference type="RefSeq" id="WP_208261131.1">
    <property type="nucleotide sequence ID" value="NZ_JAGEOJ010000019.1"/>
</dbReference>
<proteinExistence type="predicted"/>
<dbReference type="PANTHER" id="PTHR42877">
    <property type="entry name" value="L-ORNITHINE N(5)-MONOOXYGENASE-RELATED"/>
    <property type="match status" value="1"/>
</dbReference>
<evidence type="ECO:0000313" key="1">
    <source>
        <dbReference type="EMBL" id="MBO2453103.1"/>
    </source>
</evidence>
<evidence type="ECO:0000313" key="2">
    <source>
        <dbReference type="Proteomes" id="UP000669179"/>
    </source>
</evidence>
<dbReference type="Proteomes" id="UP000669179">
    <property type="component" value="Unassembled WGS sequence"/>
</dbReference>
<reference evidence="1" key="1">
    <citation type="submission" date="2021-03" db="EMBL/GenBank/DDBJ databases">
        <authorList>
            <person name="Kanchanasin P."/>
            <person name="Saeng-In P."/>
            <person name="Phongsopitanun W."/>
            <person name="Yuki M."/>
            <person name="Kudo T."/>
            <person name="Ohkuma M."/>
            <person name="Tanasupawat S."/>
        </authorList>
    </citation>
    <scope>NUCLEOTIDE SEQUENCE</scope>
    <source>
        <strain evidence="1">GKU 128</strain>
    </source>
</reference>
<comment type="caution">
    <text evidence="1">The sequence shown here is derived from an EMBL/GenBank/DDBJ whole genome shotgun (WGS) entry which is preliminary data.</text>
</comment>